<dbReference type="OrthoDB" id="2535256at2759"/>
<evidence type="ECO:0000313" key="3">
    <source>
        <dbReference type="Proteomes" id="UP000053890"/>
    </source>
</evidence>
<feature type="signal peptide" evidence="1">
    <location>
        <begin position="1"/>
        <end position="20"/>
    </location>
</feature>
<organism evidence="2 3">
    <name type="scientific">Rhodotorula graminis (strain WP1)</name>
    <dbReference type="NCBI Taxonomy" id="578459"/>
    <lineage>
        <taxon>Eukaryota</taxon>
        <taxon>Fungi</taxon>
        <taxon>Dikarya</taxon>
        <taxon>Basidiomycota</taxon>
        <taxon>Pucciniomycotina</taxon>
        <taxon>Microbotryomycetes</taxon>
        <taxon>Sporidiobolales</taxon>
        <taxon>Sporidiobolaceae</taxon>
        <taxon>Rhodotorula</taxon>
    </lineage>
</organism>
<dbReference type="RefSeq" id="XP_018271117.1">
    <property type="nucleotide sequence ID" value="XM_018417083.1"/>
</dbReference>
<dbReference type="AlphaFoldDB" id="A0A194S2V9"/>
<sequence>MRIAFSTAAAALVAFLPALAAPTGTSLAERAVGCKSTFQCRTLYRPSNSVATCIDNACGYVCLDGYSATLGRVGQCTLIPTSSSSTVASTTTTTTTTAAPSPTVTITPNAMVAAGVTGFQGMNTNAILSWYNTNSGQDSTNGNSWCGYPYTNDVPGVAPSLKTMLNNFGGNYEAAARAYCGLELVVTTPDGRNKTMYIADAFDDAWVLTPSSLDIIHGSFTDLFGRHTDNKLDVVKRASWQFTGNRNERYRFKGAGARGL</sequence>
<evidence type="ECO:0000256" key="1">
    <source>
        <dbReference type="SAM" id="SignalP"/>
    </source>
</evidence>
<dbReference type="EMBL" id="KQ474079">
    <property type="protein sequence ID" value="KPV75068.1"/>
    <property type="molecule type" value="Genomic_DNA"/>
</dbReference>
<keyword evidence="3" id="KW-1185">Reference proteome</keyword>
<dbReference type="OMA" id="ILSWFRT"/>
<reference evidence="2 3" key="1">
    <citation type="journal article" date="2015" name="Front. Microbiol.">
        <title>Genome sequence of the plant growth promoting endophytic yeast Rhodotorula graminis WP1.</title>
        <authorList>
            <person name="Firrincieli A."/>
            <person name="Otillar R."/>
            <person name="Salamov A."/>
            <person name="Schmutz J."/>
            <person name="Khan Z."/>
            <person name="Redman R.S."/>
            <person name="Fleck N.D."/>
            <person name="Lindquist E."/>
            <person name="Grigoriev I.V."/>
            <person name="Doty S.L."/>
        </authorList>
    </citation>
    <scope>NUCLEOTIDE SEQUENCE [LARGE SCALE GENOMIC DNA]</scope>
    <source>
        <strain evidence="2 3">WP1</strain>
    </source>
</reference>
<name>A0A194S2V9_RHOGW</name>
<keyword evidence="1" id="KW-0732">Signal</keyword>
<dbReference type="GeneID" id="28977531"/>
<feature type="chain" id="PRO_5008265437" evidence="1">
    <location>
        <begin position="21"/>
        <end position="260"/>
    </location>
</feature>
<gene>
    <name evidence="2" type="ORF">RHOBADRAFT_53965</name>
</gene>
<dbReference type="Proteomes" id="UP000053890">
    <property type="component" value="Unassembled WGS sequence"/>
</dbReference>
<evidence type="ECO:0000313" key="2">
    <source>
        <dbReference type="EMBL" id="KPV75068.1"/>
    </source>
</evidence>
<proteinExistence type="predicted"/>
<accession>A0A194S2V9</accession>
<protein>
    <submittedName>
        <fullName evidence="2">Uncharacterized protein</fullName>
    </submittedName>
</protein>